<gene>
    <name evidence="9" type="primary">lspA</name>
    <name evidence="11" type="ORF">BA92_09125</name>
    <name evidence="12" type="ORF">IE90_08195</name>
</gene>
<feature type="transmembrane region" description="Helical" evidence="9">
    <location>
        <begin position="63"/>
        <end position="83"/>
    </location>
</feature>
<dbReference type="PRINTS" id="PR00781">
    <property type="entry name" value="LIPOSIGPTASE"/>
</dbReference>
<dbReference type="HAMAP" id="MF_00161">
    <property type="entry name" value="LspA"/>
    <property type="match status" value="1"/>
</dbReference>
<reference evidence="12 13" key="2">
    <citation type="submission" date="2014-07" db="EMBL/GenBank/DDBJ databases">
        <title>Porphyromonadaceae bacterium OUH 334697 = ATCC BAA-2682 = DSM 28341 draft genome.</title>
        <authorList>
            <person name="Sydenham T.V."/>
            <person name="Hasman H."/>
            <person name="Justesen U.S."/>
        </authorList>
    </citation>
    <scope>NUCLEOTIDE SEQUENCE [LARGE SCALE GENOMIC DNA]</scope>
    <source>
        <strain evidence="12 13">OUH 334697</strain>
    </source>
</reference>
<evidence type="ECO:0000256" key="2">
    <source>
        <dbReference type="ARBA" id="ARBA00022475"/>
    </source>
</evidence>
<dbReference type="GO" id="GO:0004190">
    <property type="term" value="F:aspartic-type endopeptidase activity"/>
    <property type="evidence" value="ECO:0007669"/>
    <property type="project" value="UniProtKB-UniRule"/>
</dbReference>
<dbReference type="Proteomes" id="UP000031980">
    <property type="component" value="Unassembled WGS sequence"/>
</dbReference>
<dbReference type="NCBIfam" id="NF011369">
    <property type="entry name" value="PRK14788.1"/>
    <property type="match status" value="1"/>
</dbReference>
<evidence type="ECO:0000256" key="5">
    <source>
        <dbReference type="ARBA" id="ARBA00022750"/>
    </source>
</evidence>
<keyword evidence="3 9" id="KW-0645">Protease</keyword>
<dbReference type="UniPathway" id="UPA00665"/>
<protein>
    <recommendedName>
        <fullName evidence="9">Lipoprotein signal peptidase</fullName>
        <ecNumber evidence="9">3.4.23.36</ecNumber>
    </recommendedName>
    <alternativeName>
        <fullName evidence="9">Prolipoprotein signal peptidase</fullName>
    </alternativeName>
    <alternativeName>
        <fullName evidence="9">Signal peptidase II</fullName>
        <shortName evidence="9">SPase II</shortName>
    </alternativeName>
</protein>
<evidence type="ECO:0000256" key="3">
    <source>
        <dbReference type="ARBA" id="ARBA00022670"/>
    </source>
</evidence>
<evidence type="ECO:0000256" key="1">
    <source>
        <dbReference type="ARBA" id="ARBA00006139"/>
    </source>
</evidence>
<evidence type="ECO:0000256" key="9">
    <source>
        <dbReference type="HAMAP-Rule" id="MF_00161"/>
    </source>
</evidence>
<dbReference type="PANTHER" id="PTHR33695">
    <property type="entry name" value="LIPOPROTEIN SIGNAL PEPTIDASE"/>
    <property type="match status" value="1"/>
</dbReference>
<keyword evidence="4 9" id="KW-0812">Transmembrane</keyword>
<dbReference type="EC" id="3.4.23.36" evidence="9"/>
<evidence type="ECO:0000256" key="7">
    <source>
        <dbReference type="ARBA" id="ARBA00022989"/>
    </source>
</evidence>
<name>A0A0C3RDL6_9PORP</name>
<evidence type="ECO:0000256" key="8">
    <source>
        <dbReference type="ARBA" id="ARBA00023136"/>
    </source>
</evidence>
<feature type="active site" evidence="9">
    <location>
        <position position="181"/>
    </location>
</feature>
<comment type="caution">
    <text evidence="9">Lacks conserved residue(s) required for the propagation of feature annotation.</text>
</comment>
<evidence type="ECO:0000313" key="12">
    <source>
        <dbReference type="EMBL" id="KIO45387.1"/>
    </source>
</evidence>
<dbReference type="GO" id="GO:0005886">
    <property type="term" value="C:plasma membrane"/>
    <property type="evidence" value="ECO:0007669"/>
    <property type="project" value="UniProtKB-SubCell"/>
</dbReference>
<keyword evidence="5 9" id="KW-0064">Aspartyl protease</keyword>
<comment type="caution">
    <text evidence="11">The sequence shown here is derived from an EMBL/GenBank/DDBJ whole genome shotgun (WGS) entry which is preliminary data.</text>
</comment>
<evidence type="ECO:0000313" key="11">
    <source>
        <dbReference type="EMBL" id="KIO44356.1"/>
    </source>
</evidence>
<keyword evidence="2 9" id="KW-1003">Cell membrane</keyword>
<dbReference type="EMBL" id="JPIU01000039">
    <property type="protein sequence ID" value="KIO44356.1"/>
    <property type="molecule type" value="Genomic_DNA"/>
</dbReference>
<keyword evidence="7 9" id="KW-1133">Transmembrane helix</keyword>
<dbReference type="InterPro" id="IPR001872">
    <property type="entry name" value="Peptidase_A8"/>
</dbReference>
<dbReference type="OrthoDB" id="9810259at2"/>
<keyword evidence="6 9" id="KW-0378">Hydrolase</keyword>
<evidence type="ECO:0000256" key="10">
    <source>
        <dbReference type="RuleBase" id="RU004181"/>
    </source>
</evidence>
<comment type="function">
    <text evidence="9">This protein specifically catalyzes the removal of signal peptides from prolipoproteins.</text>
</comment>
<comment type="catalytic activity">
    <reaction evidence="9">
        <text>Release of signal peptides from bacterial membrane prolipoproteins. Hydrolyzes -Xaa-Yaa-Zaa-|-(S,diacylglyceryl)Cys-, in which Xaa is hydrophobic (preferably Leu), and Yaa (Ala or Ser) and Zaa (Gly or Ala) have small, neutral side chains.</text>
        <dbReference type="EC" id="3.4.23.36"/>
    </reaction>
</comment>
<dbReference type="GO" id="GO:0006508">
    <property type="term" value="P:proteolysis"/>
    <property type="evidence" value="ECO:0007669"/>
    <property type="project" value="UniProtKB-KW"/>
</dbReference>
<comment type="pathway">
    <text evidence="9">Protein modification; lipoprotein biosynthesis (signal peptide cleavage).</text>
</comment>
<comment type="subcellular location">
    <subcellularLocation>
        <location evidence="9">Cell membrane</location>
        <topology evidence="9">Multi-pass membrane protein</topology>
    </subcellularLocation>
</comment>
<dbReference type="EMBL" id="JPIT01000018">
    <property type="protein sequence ID" value="KIO45387.1"/>
    <property type="molecule type" value="Genomic_DNA"/>
</dbReference>
<dbReference type="PANTHER" id="PTHR33695:SF1">
    <property type="entry name" value="LIPOPROTEIN SIGNAL PEPTIDASE"/>
    <property type="match status" value="1"/>
</dbReference>
<evidence type="ECO:0000313" key="13">
    <source>
        <dbReference type="Proteomes" id="UP000031937"/>
    </source>
</evidence>
<reference evidence="11 14" key="1">
    <citation type="submission" date="2014-07" db="EMBL/GenBank/DDBJ databases">
        <title>Porphyromonadaceae bacterium OUH 308042 = ATCC BAA-2681 = DSM 28342 draft genome.</title>
        <authorList>
            <person name="Sydenham T.V."/>
            <person name="Hasman H."/>
            <person name="Justensen U.S."/>
        </authorList>
    </citation>
    <scope>NUCLEOTIDE SEQUENCE [LARGE SCALE GENOMIC DNA]</scope>
    <source>
        <strain evidence="11 14">OUH 308042</strain>
    </source>
</reference>
<keyword evidence="14" id="KW-1185">Reference proteome</keyword>
<feature type="transmembrane region" description="Helical" evidence="9">
    <location>
        <begin position="176"/>
        <end position="195"/>
    </location>
</feature>
<dbReference type="Pfam" id="PF01252">
    <property type="entry name" value="Peptidase_A8"/>
    <property type="match status" value="1"/>
</dbReference>
<dbReference type="AlphaFoldDB" id="A0A0C3RDL6"/>
<dbReference type="RefSeq" id="WP_041503328.1">
    <property type="nucleotide sequence ID" value="NZ_JPIT01000018.1"/>
</dbReference>
<feature type="active site" evidence="9">
    <location>
        <position position="147"/>
    </location>
</feature>
<evidence type="ECO:0000256" key="6">
    <source>
        <dbReference type="ARBA" id="ARBA00022801"/>
    </source>
</evidence>
<comment type="similarity">
    <text evidence="1 9 10">Belongs to the peptidase A8 family.</text>
</comment>
<evidence type="ECO:0000256" key="4">
    <source>
        <dbReference type="ARBA" id="ARBA00022692"/>
    </source>
</evidence>
<dbReference type="Proteomes" id="UP000031937">
    <property type="component" value="Unassembled WGS sequence"/>
</dbReference>
<feature type="transmembrane region" description="Helical" evidence="9">
    <location>
        <begin position="95"/>
        <end position="119"/>
    </location>
</feature>
<accession>A0A0C3RDL6</accession>
<organism evidence="11 14">
    <name type="scientific">Sanguibacteroides justesenii</name>
    <dbReference type="NCBI Taxonomy" id="1547597"/>
    <lineage>
        <taxon>Bacteria</taxon>
        <taxon>Pseudomonadati</taxon>
        <taxon>Bacteroidota</taxon>
        <taxon>Bacteroidia</taxon>
        <taxon>Bacteroidales</taxon>
        <taxon>Porphyromonadaceae</taxon>
        <taxon>Sanguibacteroides</taxon>
    </lineage>
</organism>
<keyword evidence="8 9" id="KW-0472">Membrane</keyword>
<sequence>MTSQKKLILFIILLLIIDQVVKIWVKTHMQLGDSFNVFGNWFKILFVENNGMAFGMELGGGKWGKTVLSIFRIVAVIGIGWYIRHLMKQKAPQGVVFSFALIFCGAIGNIIDSMFYGMIFNESFSQVATLFPSEGGYSSFLHGRVVDMLYFPLYRGWLPEWIPFWGNTYFEFFRPVFNLADSYITIGVLILIIFYRKFFSTK</sequence>
<proteinExistence type="inferred from homology"/>
<evidence type="ECO:0000313" key="14">
    <source>
        <dbReference type="Proteomes" id="UP000031980"/>
    </source>
</evidence>